<dbReference type="PRINTS" id="PR00344">
    <property type="entry name" value="BCTRLSENSOR"/>
</dbReference>
<keyword evidence="5" id="KW-0418">Kinase</keyword>
<dbReference type="InterPro" id="IPR003661">
    <property type="entry name" value="HisK_dim/P_dom"/>
</dbReference>
<evidence type="ECO:0000259" key="9">
    <source>
        <dbReference type="PROSITE" id="PS50113"/>
    </source>
</evidence>
<keyword evidence="11" id="KW-1185">Reference proteome</keyword>
<comment type="caution">
    <text evidence="10">The sequence shown here is derived from an EMBL/GenBank/DDBJ whole genome shotgun (WGS) entry which is preliminary data.</text>
</comment>
<feature type="domain" description="Histidine kinase" evidence="7">
    <location>
        <begin position="491"/>
        <end position="698"/>
    </location>
</feature>
<name>A0A7J5ALX0_9FLAO</name>
<dbReference type="InterPro" id="IPR000014">
    <property type="entry name" value="PAS"/>
</dbReference>
<dbReference type="SMART" id="SM00086">
    <property type="entry name" value="PAC"/>
    <property type="match status" value="2"/>
</dbReference>
<organism evidence="10 11">
    <name type="scientific">Tenacibaculum aiptasiae</name>
    <dbReference type="NCBI Taxonomy" id="426481"/>
    <lineage>
        <taxon>Bacteria</taxon>
        <taxon>Pseudomonadati</taxon>
        <taxon>Bacteroidota</taxon>
        <taxon>Flavobacteriia</taxon>
        <taxon>Flavobacteriales</taxon>
        <taxon>Flavobacteriaceae</taxon>
        <taxon>Tenacibaculum</taxon>
    </lineage>
</organism>
<dbReference type="InterPro" id="IPR013655">
    <property type="entry name" value="PAS_fold_3"/>
</dbReference>
<comment type="catalytic activity">
    <reaction evidence="1">
        <text>ATP + protein L-histidine = ADP + protein N-phospho-L-histidine.</text>
        <dbReference type="EC" id="2.7.13.3"/>
    </reaction>
</comment>
<evidence type="ECO:0000256" key="6">
    <source>
        <dbReference type="SAM" id="Coils"/>
    </source>
</evidence>
<dbReference type="EMBL" id="WAAU01000012">
    <property type="protein sequence ID" value="KAB1158587.1"/>
    <property type="molecule type" value="Genomic_DNA"/>
</dbReference>
<dbReference type="InterPro" id="IPR005467">
    <property type="entry name" value="His_kinase_dom"/>
</dbReference>
<feature type="coiled-coil region" evidence="6">
    <location>
        <begin position="13"/>
        <end position="65"/>
    </location>
</feature>
<dbReference type="FunFam" id="3.30.565.10:FF:000006">
    <property type="entry name" value="Sensor histidine kinase WalK"/>
    <property type="match status" value="1"/>
</dbReference>
<evidence type="ECO:0000256" key="5">
    <source>
        <dbReference type="ARBA" id="ARBA00022777"/>
    </source>
</evidence>
<dbReference type="InterPro" id="IPR036097">
    <property type="entry name" value="HisK_dim/P_sf"/>
</dbReference>
<gene>
    <name evidence="10" type="ORF">F7018_08180</name>
</gene>
<dbReference type="CDD" id="cd00082">
    <property type="entry name" value="HisKA"/>
    <property type="match status" value="1"/>
</dbReference>
<evidence type="ECO:0000313" key="11">
    <source>
        <dbReference type="Proteomes" id="UP000467305"/>
    </source>
</evidence>
<dbReference type="SUPFAM" id="SSF47384">
    <property type="entry name" value="Homodimeric domain of signal transducing histidine kinase"/>
    <property type="match status" value="1"/>
</dbReference>
<keyword evidence="3" id="KW-0597">Phosphoprotein</keyword>
<dbReference type="Pfam" id="PF13185">
    <property type="entry name" value="GAF_2"/>
    <property type="match status" value="1"/>
</dbReference>
<dbReference type="GO" id="GO:0000155">
    <property type="term" value="F:phosphorelay sensor kinase activity"/>
    <property type="evidence" value="ECO:0007669"/>
    <property type="project" value="InterPro"/>
</dbReference>
<evidence type="ECO:0000256" key="2">
    <source>
        <dbReference type="ARBA" id="ARBA00012438"/>
    </source>
</evidence>
<dbReference type="Proteomes" id="UP000467305">
    <property type="component" value="Unassembled WGS sequence"/>
</dbReference>
<dbReference type="Gene3D" id="3.30.565.10">
    <property type="entry name" value="Histidine kinase-like ATPase, C-terminal domain"/>
    <property type="match status" value="1"/>
</dbReference>
<dbReference type="OrthoDB" id="9781208at2"/>
<feature type="domain" description="PAC" evidence="9">
    <location>
        <begin position="127"/>
        <end position="179"/>
    </location>
</feature>
<dbReference type="SUPFAM" id="SSF55874">
    <property type="entry name" value="ATPase domain of HSP90 chaperone/DNA topoisomerase II/histidine kinase"/>
    <property type="match status" value="1"/>
</dbReference>
<protein>
    <recommendedName>
        <fullName evidence="2">histidine kinase</fullName>
        <ecNumber evidence="2">2.7.13.3</ecNumber>
    </recommendedName>
</protein>
<evidence type="ECO:0000256" key="3">
    <source>
        <dbReference type="ARBA" id="ARBA00022553"/>
    </source>
</evidence>
<dbReference type="InterPro" id="IPR003018">
    <property type="entry name" value="GAF"/>
</dbReference>
<sequence>MSPPTTDLLQRALTREKAARKAAEKILEDKSRELYLMSEELKAANAKLENLLNEKSSQLEGVFENFIDAYLIMDLKGNVLRMNDAAVDIFGYDIEKEKLNVVNLIYPEDAVYAFKSFTELKDKGTFSNYTARIFSKDKQVKWVQINASLVYDKDNKPVAAQGIIRNITETKRTSALIEEQKKELDIIVENSPFGIVLTEGTSILRTNESFQKALGYTKEEFSKLVVADISFKEDYPESKKLIDKMNSGEIDNFVLNKRYKRKNGSVLWAKTNVNAVRNSQEEIKFQVAIIEDITHERERTLIIDMINDLAKSILGKNNIFEIAWEMTQKIAEYLGTDDCVIYLVNREDNTLEKIASYGAKVSEAKEIIDKFSLPICKGIVGHVANSGKAEIIKDTSKDDRYVIDGQKRFSEISVPIISEGKVIGVIDSEHPDKNFFRKDHLDTLEHIASLVSMQLKSAMNIREREKAEKKNIQLLNKLEKSNNELNEYAHIVSHDLKSPLRSVHALTSWIKADNEGKLDEMTLQNFELIENTLEKMEGLISDILNYSSVDSVTTETQDVDLNVVLSDLKEMLYIPENTTINVQNDLPTVKGDKTKFQQLFQNLISNAIKFGNKEKGIIDIGFKEETSFYEFYVKDNGIGIEKKFHDRIFKIFHSLNKSKESTGIGLSIVKKIVDLYEGTIWLDSEVDKGTTFYFTIKK</sequence>
<dbReference type="Gene3D" id="1.10.287.130">
    <property type="match status" value="1"/>
</dbReference>
<dbReference type="SMART" id="SM00387">
    <property type="entry name" value="HATPase_c"/>
    <property type="match status" value="1"/>
</dbReference>
<dbReference type="InterPro" id="IPR029016">
    <property type="entry name" value="GAF-like_dom_sf"/>
</dbReference>
<dbReference type="SMART" id="SM00065">
    <property type="entry name" value="GAF"/>
    <property type="match status" value="1"/>
</dbReference>
<dbReference type="SMART" id="SM00388">
    <property type="entry name" value="HisKA"/>
    <property type="match status" value="1"/>
</dbReference>
<dbReference type="NCBIfam" id="TIGR00229">
    <property type="entry name" value="sensory_box"/>
    <property type="match status" value="2"/>
</dbReference>
<reference evidence="10 11" key="1">
    <citation type="submission" date="2019-09" db="EMBL/GenBank/DDBJ databases">
        <authorList>
            <person name="Cao W.R."/>
        </authorList>
    </citation>
    <scope>NUCLEOTIDE SEQUENCE [LARGE SCALE GENOMIC DNA]</scope>
    <source>
        <strain evidence="11">a4</strain>
    </source>
</reference>
<dbReference type="SMART" id="SM00091">
    <property type="entry name" value="PAS"/>
    <property type="match status" value="2"/>
</dbReference>
<accession>A0A7J5ALX0</accession>
<dbReference type="PROSITE" id="PS50113">
    <property type="entry name" value="PAC"/>
    <property type="match status" value="2"/>
</dbReference>
<evidence type="ECO:0000259" key="8">
    <source>
        <dbReference type="PROSITE" id="PS50112"/>
    </source>
</evidence>
<evidence type="ECO:0000259" key="7">
    <source>
        <dbReference type="PROSITE" id="PS50109"/>
    </source>
</evidence>
<feature type="domain" description="PAC" evidence="9">
    <location>
        <begin position="253"/>
        <end position="305"/>
    </location>
</feature>
<dbReference type="PROSITE" id="PS50109">
    <property type="entry name" value="HIS_KIN"/>
    <property type="match status" value="1"/>
</dbReference>
<dbReference type="SUPFAM" id="SSF55781">
    <property type="entry name" value="GAF domain-like"/>
    <property type="match status" value="1"/>
</dbReference>
<dbReference type="InterPro" id="IPR003594">
    <property type="entry name" value="HATPase_dom"/>
</dbReference>
<dbReference type="InterPro" id="IPR052162">
    <property type="entry name" value="Sensor_kinase/Photoreceptor"/>
</dbReference>
<dbReference type="PANTHER" id="PTHR43304:SF1">
    <property type="entry name" value="PAC DOMAIN-CONTAINING PROTEIN"/>
    <property type="match status" value="1"/>
</dbReference>
<dbReference type="Gene3D" id="3.30.450.40">
    <property type="match status" value="1"/>
</dbReference>
<dbReference type="AlphaFoldDB" id="A0A7J5ALX0"/>
<keyword evidence="6" id="KW-0175">Coiled coil</keyword>
<evidence type="ECO:0000313" key="10">
    <source>
        <dbReference type="EMBL" id="KAB1158587.1"/>
    </source>
</evidence>
<dbReference type="RefSeq" id="WP_150899556.1">
    <property type="nucleotide sequence ID" value="NZ_WAAU01000012.1"/>
</dbReference>
<feature type="domain" description="PAS" evidence="8">
    <location>
        <begin position="55"/>
        <end position="109"/>
    </location>
</feature>
<dbReference type="CDD" id="cd00130">
    <property type="entry name" value="PAS"/>
    <property type="match status" value="2"/>
</dbReference>
<dbReference type="SUPFAM" id="SSF55785">
    <property type="entry name" value="PYP-like sensor domain (PAS domain)"/>
    <property type="match status" value="2"/>
</dbReference>
<dbReference type="InterPro" id="IPR004358">
    <property type="entry name" value="Sig_transdc_His_kin-like_C"/>
</dbReference>
<dbReference type="Pfam" id="PF00512">
    <property type="entry name" value="HisKA"/>
    <property type="match status" value="1"/>
</dbReference>
<dbReference type="InterPro" id="IPR035965">
    <property type="entry name" value="PAS-like_dom_sf"/>
</dbReference>
<dbReference type="PROSITE" id="PS50112">
    <property type="entry name" value="PAS"/>
    <property type="match status" value="1"/>
</dbReference>
<evidence type="ECO:0000256" key="4">
    <source>
        <dbReference type="ARBA" id="ARBA00022679"/>
    </source>
</evidence>
<dbReference type="Pfam" id="PF02518">
    <property type="entry name" value="HATPase_c"/>
    <property type="match status" value="1"/>
</dbReference>
<dbReference type="InterPro" id="IPR000700">
    <property type="entry name" value="PAS-assoc_C"/>
</dbReference>
<proteinExistence type="predicted"/>
<dbReference type="InterPro" id="IPR001610">
    <property type="entry name" value="PAC"/>
</dbReference>
<dbReference type="PANTHER" id="PTHR43304">
    <property type="entry name" value="PHYTOCHROME-LIKE PROTEIN CPH1"/>
    <property type="match status" value="1"/>
</dbReference>
<keyword evidence="4" id="KW-0808">Transferase</keyword>
<dbReference type="InterPro" id="IPR036890">
    <property type="entry name" value="HATPase_C_sf"/>
</dbReference>
<dbReference type="Gene3D" id="3.30.450.20">
    <property type="entry name" value="PAS domain"/>
    <property type="match status" value="2"/>
</dbReference>
<dbReference type="EC" id="2.7.13.3" evidence="2"/>
<evidence type="ECO:0000256" key="1">
    <source>
        <dbReference type="ARBA" id="ARBA00000085"/>
    </source>
</evidence>
<dbReference type="Pfam" id="PF08447">
    <property type="entry name" value="PAS_3"/>
    <property type="match status" value="1"/>
</dbReference>
<dbReference type="Pfam" id="PF13426">
    <property type="entry name" value="PAS_9"/>
    <property type="match status" value="1"/>
</dbReference>